<evidence type="ECO:0000256" key="4">
    <source>
        <dbReference type="ARBA" id="ARBA00022729"/>
    </source>
</evidence>
<evidence type="ECO:0000256" key="2">
    <source>
        <dbReference type="ARBA" id="ARBA00005695"/>
    </source>
</evidence>
<keyword evidence="9" id="KW-1185">Reference proteome</keyword>
<comment type="subcellular location">
    <subcellularLocation>
        <location evidence="1">Cell envelope</location>
    </subcellularLocation>
</comment>
<name>A0A920CXA3_9BACL</name>
<evidence type="ECO:0000256" key="5">
    <source>
        <dbReference type="ARBA" id="ARBA00022856"/>
    </source>
</evidence>
<dbReference type="CDD" id="cd08504">
    <property type="entry name" value="PBP2_OppA"/>
    <property type="match status" value="1"/>
</dbReference>
<gene>
    <name evidence="8" type="primary">oppA_1</name>
    <name evidence="8" type="ORF">J40TS1_05010</name>
</gene>
<dbReference type="EMBL" id="BOSE01000001">
    <property type="protein sequence ID" value="GIP14859.1"/>
    <property type="molecule type" value="Genomic_DNA"/>
</dbReference>
<evidence type="ECO:0000259" key="7">
    <source>
        <dbReference type="Pfam" id="PF00496"/>
    </source>
</evidence>
<dbReference type="InterPro" id="IPR039424">
    <property type="entry name" value="SBP_5"/>
</dbReference>
<dbReference type="RefSeq" id="WP_213513044.1">
    <property type="nucleotide sequence ID" value="NZ_BOSE01000001.1"/>
</dbReference>
<dbReference type="GO" id="GO:0015833">
    <property type="term" value="P:peptide transport"/>
    <property type="evidence" value="ECO:0007669"/>
    <property type="project" value="UniProtKB-KW"/>
</dbReference>
<dbReference type="InterPro" id="IPR000914">
    <property type="entry name" value="SBP_5_dom"/>
</dbReference>
<dbReference type="InterPro" id="IPR030678">
    <property type="entry name" value="Peptide/Ni-bd"/>
</dbReference>
<feature type="domain" description="Solute-binding protein family 5" evidence="7">
    <location>
        <begin position="85"/>
        <end position="472"/>
    </location>
</feature>
<reference evidence="8" key="1">
    <citation type="submission" date="2021-03" db="EMBL/GenBank/DDBJ databases">
        <title>Antimicrobial resistance genes in bacteria isolated from Japanese honey, and their potential for conferring macrolide and lincosamide resistance in the American foulbrood pathogen Paenibacillus larvae.</title>
        <authorList>
            <person name="Okamoto M."/>
            <person name="Kumagai M."/>
            <person name="Kanamori H."/>
            <person name="Takamatsu D."/>
        </authorList>
    </citation>
    <scope>NUCLEOTIDE SEQUENCE</scope>
    <source>
        <strain evidence="8">J40TS1</strain>
    </source>
</reference>
<dbReference type="GO" id="GO:0043190">
    <property type="term" value="C:ATP-binding cassette (ABC) transporter complex"/>
    <property type="evidence" value="ECO:0007669"/>
    <property type="project" value="InterPro"/>
</dbReference>
<dbReference type="PROSITE" id="PS51257">
    <property type="entry name" value="PROKAR_LIPOPROTEIN"/>
    <property type="match status" value="1"/>
</dbReference>
<dbReference type="PANTHER" id="PTHR30290:SF10">
    <property type="entry name" value="PERIPLASMIC OLIGOPEPTIDE-BINDING PROTEIN-RELATED"/>
    <property type="match status" value="1"/>
</dbReference>
<dbReference type="GO" id="GO:0042597">
    <property type="term" value="C:periplasmic space"/>
    <property type="evidence" value="ECO:0007669"/>
    <property type="project" value="UniProtKB-ARBA"/>
</dbReference>
<dbReference type="Gene3D" id="3.90.76.10">
    <property type="entry name" value="Dipeptide-binding Protein, Domain 1"/>
    <property type="match status" value="1"/>
</dbReference>
<organism evidence="8 9">
    <name type="scientific">Paenibacillus montaniterrae</name>
    <dbReference type="NCBI Taxonomy" id="429341"/>
    <lineage>
        <taxon>Bacteria</taxon>
        <taxon>Bacillati</taxon>
        <taxon>Bacillota</taxon>
        <taxon>Bacilli</taxon>
        <taxon>Bacillales</taxon>
        <taxon>Paenibacillaceae</taxon>
        <taxon>Paenibacillus</taxon>
    </lineage>
</organism>
<dbReference type="Gene3D" id="3.10.105.10">
    <property type="entry name" value="Dipeptide-binding Protein, Domain 3"/>
    <property type="match status" value="1"/>
</dbReference>
<evidence type="ECO:0000256" key="6">
    <source>
        <dbReference type="SAM" id="SignalP"/>
    </source>
</evidence>
<dbReference type="AlphaFoldDB" id="A0A920CXA3"/>
<evidence type="ECO:0000313" key="8">
    <source>
        <dbReference type="EMBL" id="GIP14859.1"/>
    </source>
</evidence>
<dbReference type="GO" id="GO:0030313">
    <property type="term" value="C:cell envelope"/>
    <property type="evidence" value="ECO:0007669"/>
    <property type="project" value="UniProtKB-SubCell"/>
</dbReference>
<dbReference type="Gene3D" id="3.40.190.10">
    <property type="entry name" value="Periplasmic binding protein-like II"/>
    <property type="match status" value="1"/>
</dbReference>
<feature type="chain" id="PRO_5039651387" evidence="6">
    <location>
        <begin position="24"/>
        <end position="553"/>
    </location>
</feature>
<protein>
    <submittedName>
        <fullName evidence="8">Peptide ABC transporter substrate-binding protein</fullName>
    </submittedName>
</protein>
<comment type="similarity">
    <text evidence="2">Belongs to the bacterial solute-binding protein 5 family.</text>
</comment>
<proteinExistence type="inferred from homology"/>
<evidence type="ECO:0000313" key="9">
    <source>
        <dbReference type="Proteomes" id="UP000683139"/>
    </source>
</evidence>
<evidence type="ECO:0000256" key="1">
    <source>
        <dbReference type="ARBA" id="ARBA00004196"/>
    </source>
</evidence>
<dbReference type="PANTHER" id="PTHR30290">
    <property type="entry name" value="PERIPLASMIC BINDING COMPONENT OF ABC TRANSPORTER"/>
    <property type="match status" value="1"/>
</dbReference>
<dbReference type="FunFam" id="3.90.76.10:FF:000001">
    <property type="entry name" value="Oligopeptide ABC transporter substrate-binding protein"/>
    <property type="match status" value="1"/>
</dbReference>
<dbReference type="PIRSF" id="PIRSF002741">
    <property type="entry name" value="MppA"/>
    <property type="match status" value="1"/>
</dbReference>
<evidence type="ECO:0000256" key="3">
    <source>
        <dbReference type="ARBA" id="ARBA00022448"/>
    </source>
</evidence>
<dbReference type="SUPFAM" id="SSF53850">
    <property type="entry name" value="Periplasmic binding protein-like II"/>
    <property type="match status" value="1"/>
</dbReference>
<comment type="caution">
    <text evidence="8">The sequence shown here is derived from an EMBL/GenBank/DDBJ whole genome shotgun (WGS) entry which is preliminary data.</text>
</comment>
<feature type="signal peptide" evidence="6">
    <location>
        <begin position="1"/>
        <end position="23"/>
    </location>
</feature>
<keyword evidence="4 6" id="KW-0732">Signal</keyword>
<sequence length="553" mass="60515">MKKGFSKLVLALTASAMLLSACTATNNSSESGNDKGSSGGAGSKVLTYAVNKEPGTLDSGKSQDDLANEILYHISEGLVRTYDNKIEPGIAETWDISDDGLTYTFHLRQSTWSDGTPLTAKDFEYSLLRFIDPNTGSAFVETLYDVANAEAFNKGEITDPAQVGIKALDEYTLEIKLARPVSFFLTVLASNSYFYPVKQELVEQHGDQYAADASKMITNGPFKLENWVHESELVLVKNENYWDKDRIKLDGITQLIIPDANTMSSMFDSGQIDYIPDIAAQLISKYPDAKSALGGSSQMLQFNMDGTSPEAGKLISNRNFRKALSYAIDRTGVANAVAAPGTQAANRFILPTTVASAATFHVQFPFQGIGSTADVDLAKSYLNKALEETGMTLDNLPKLTYVAMEGRQKLYAEALQDAWSTNLGLTNIEITVMPTPQAIQATMNREYDIYVQSLDASEDASTILGYWLANGSINWTGWNDETFTNMYNTAMAQMDEGARYSGLFEAEKYLFENGPLEPFLYPGTSYIAKDYVSGIVRSPLGAASQLLYADVTK</sequence>
<keyword evidence="3" id="KW-0813">Transport</keyword>
<dbReference type="Proteomes" id="UP000683139">
    <property type="component" value="Unassembled WGS sequence"/>
</dbReference>
<accession>A0A920CXA3</accession>
<dbReference type="GO" id="GO:1904680">
    <property type="term" value="F:peptide transmembrane transporter activity"/>
    <property type="evidence" value="ECO:0007669"/>
    <property type="project" value="TreeGrafter"/>
</dbReference>
<keyword evidence="5" id="KW-0653">Protein transport</keyword>
<keyword evidence="5" id="KW-0571">Peptide transport</keyword>
<dbReference type="Pfam" id="PF00496">
    <property type="entry name" value="SBP_bac_5"/>
    <property type="match status" value="1"/>
</dbReference>